<dbReference type="EMBL" id="MU266345">
    <property type="protein sequence ID" value="KAH7929085.1"/>
    <property type="molecule type" value="Genomic_DNA"/>
</dbReference>
<evidence type="ECO:0000313" key="2">
    <source>
        <dbReference type="Proteomes" id="UP000790709"/>
    </source>
</evidence>
<comment type="caution">
    <text evidence="1">The sequence shown here is derived from an EMBL/GenBank/DDBJ whole genome shotgun (WGS) entry which is preliminary data.</text>
</comment>
<accession>A0ACB8BT24</accession>
<keyword evidence="2" id="KW-1185">Reference proteome</keyword>
<evidence type="ECO:0000313" key="1">
    <source>
        <dbReference type="EMBL" id="KAH7929085.1"/>
    </source>
</evidence>
<protein>
    <submittedName>
        <fullName evidence="1">Proline-specific peptidase</fullName>
    </submittedName>
</protein>
<name>A0ACB8BT24_9AGAM</name>
<sequence length="308" mass="34849">MCSVKAIEGEASFDVPAAGKPCMTWYKVYGDLTSRTHRPLVVLHGGPGSPHEYLDIFSEIYRLYSIPVVLYDQLGNGRSTHLREKNGDTAFWTVQLFIDELHNLLSHLGIHDDYALLGHSWGGMLAASYAIQQPAGLKKLIIADSPASMPLWVEVANELRKELPQDVQDALNKHEADGTIYDKEYIDATTVFYDRHLCRIHPMPKPLADSFDWMDKDSTVYLTMNGPTEFHITGSLKTWSVVDDLHKIKVPTLLINGQYDEAQDKVVLPFFKHIPNVKWVQFADSAHVPHLEETERYMLILGAYLKGD</sequence>
<proteinExistence type="predicted"/>
<reference evidence="1" key="1">
    <citation type="journal article" date="2021" name="New Phytol.">
        <title>Evolutionary innovations through gain and loss of genes in the ectomycorrhizal Boletales.</title>
        <authorList>
            <person name="Wu G."/>
            <person name="Miyauchi S."/>
            <person name="Morin E."/>
            <person name="Kuo A."/>
            <person name="Drula E."/>
            <person name="Varga T."/>
            <person name="Kohler A."/>
            <person name="Feng B."/>
            <person name="Cao Y."/>
            <person name="Lipzen A."/>
            <person name="Daum C."/>
            <person name="Hundley H."/>
            <person name="Pangilinan J."/>
            <person name="Johnson J."/>
            <person name="Barry K."/>
            <person name="LaButti K."/>
            <person name="Ng V."/>
            <person name="Ahrendt S."/>
            <person name="Min B."/>
            <person name="Choi I.G."/>
            <person name="Park H."/>
            <person name="Plett J.M."/>
            <person name="Magnuson J."/>
            <person name="Spatafora J.W."/>
            <person name="Nagy L.G."/>
            <person name="Henrissat B."/>
            <person name="Grigoriev I.V."/>
            <person name="Yang Z.L."/>
            <person name="Xu J."/>
            <person name="Martin F.M."/>
        </authorList>
    </citation>
    <scope>NUCLEOTIDE SEQUENCE</scope>
    <source>
        <strain evidence="1">KUC20120723A-06</strain>
    </source>
</reference>
<organism evidence="1 2">
    <name type="scientific">Leucogyrophana mollusca</name>
    <dbReference type="NCBI Taxonomy" id="85980"/>
    <lineage>
        <taxon>Eukaryota</taxon>
        <taxon>Fungi</taxon>
        <taxon>Dikarya</taxon>
        <taxon>Basidiomycota</taxon>
        <taxon>Agaricomycotina</taxon>
        <taxon>Agaricomycetes</taxon>
        <taxon>Agaricomycetidae</taxon>
        <taxon>Boletales</taxon>
        <taxon>Boletales incertae sedis</taxon>
        <taxon>Leucogyrophana</taxon>
    </lineage>
</organism>
<dbReference type="Proteomes" id="UP000790709">
    <property type="component" value="Unassembled WGS sequence"/>
</dbReference>
<gene>
    <name evidence="1" type="ORF">BV22DRAFT_1003585</name>
</gene>